<dbReference type="CDD" id="cd12914">
    <property type="entry name" value="PDC1_DGC_like"/>
    <property type="match status" value="1"/>
</dbReference>
<dbReference type="CDD" id="cd01949">
    <property type="entry name" value="GGDEF"/>
    <property type="match status" value="1"/>
</dbReference>
<dbReference type="PROSITE" id="PS50112">
    <property type="entry name" value="PAS"/>
    <property type="match status" value="1"/>
</dbReference>
<dbReference type="PANTHER" id="PTHR46663">
    <property type="entry name" value="DIGUANYLATE CYCLASE DGCT-RELATED"/>
    <property type="match status" value="1"/>
</dbReference>
<comment type="subcellular location">
    <subcellularLocation>
        <location evidence="1">Cell membrane</location>
        <topology evidence="1">Multi-pass membrane protein</topology>
    </subcellularLocation>
</comment>
<evidence type="ECO:0000256" key="3">
    <source>
        <dbReference type="ARBA" id="ARBA00022692"/>
    </source>
</evidence>
<reference evidence="9 10" key="1">
    <citation type="submission" date="2016-11" db="EMBL/GenBank/DDBJ databases">
        <authorList>
            <person name="Jaros S."/>
            <person name="Januszkiewicz K."/>
            <person name="Wedrychowicz H."/>
        </authorList>
    </citation>
    <scope>NUCLEOTIDE SEQUENCE [LARGE SCALE GENOMIC DNA]</scope>
    <source>
        <strain evidence="9 10">CGMCC 1.10190</strain>
    </source>
</reference>
<keyword evidence="5" id="KW-0472">Membrane</keyword>
<dbReference type="InterPro" id="IPR000700">
    <property type="entry name" value="PAS-assoc_C"/>
</dbReference>
<feature type="domain" description="PAC" evidence="7">
    <location>
        <begin position="379"/>
        <end position="432"/>
    </location>
</feature>
<evidence type="ECO:0000256" key="2">
    <source>
        <dbReference type="ARBA" id="ARBA00022475"/>
    </source>
</evidence>
<dbReference type="InterPro" id="IPR033479">
    <property type="entry name" value="dCache_1"/>
</dbReference>
<dbReference type="NCBIfam" id="TIGR00254">
    <property type="entry name" value="GGDEF"/>
    <property type="match status" value="1"/>
</dbReference>
<dbReference type="InterPro" id="IPR013656">
    <property type="entry name" value="PAS_4"/>
</dbReference>
<evidence type="ECO:0000256" key="1">
    <source>
        <dbReference type="ARBA" id="ARBA00004651"/>
    </source>
</evidence>
<dbReference type="SUPFAM" id="SSF55785">
    <property type="entry name" value="PYP-like sensor domain (PAS domain)"/>
    <property type="match status" value="1"/>
</dbReference>
<keyword evidence="10" id="KW-1185">Reference proteome</keyword>
<evidence type="ECO:0000313" key="10">
    <source>
        <dbReference type="Proteomes" id="UP000184226"/>
    </source>
</evidence>
<gene>
    <name evidence="9" type="ORF">SAMN04488135_104341</name>
</gene>
<feature type="domain" description="GGDEF" evidence="8">
    <location>
        <begin position="464"/>
        <end position="598"/>
    </location>
</feature>
<proteinExistence type="predicted"/>
<dbReference type="FunFam" id="3.30.70.270:FF:000001">
    <property type="entry name" value="Diguanylate cyclase domain protein"/>
    <property type="match status" value="1"/>
</dbReference>
<dbReference type="InterPro" id="IPR029787">
    <property type="entry name" value="Nucleotide_cyclase"/>
</dbReference>
<dbReference type="Pfam" id="PF02743">
    <property type="entry name" value="dCache_1"/>
    <property type="match status" value="1"/>
</dbReference>
<dbReference type="PANTHER" id="PTHR46663:SF4">
    <property type="entry name" value="DIGUANYLATE CYCLASE DGCT-RELATED"/>
    <property type="match status" value="1"/>
</dbReference>
<protein>
    <submittedName>
        <fullName evidence="9">PAS domain S-box-containing protein/diguanylate cyclase (GGDEF) domain-containing protein</fullName>
    </submittedName>
</protein>
<evidence type="ECO:0000256" key="4">
    <source>
        <dbReference type="ARBA" id="ARBA00022989"/>
    </source>
</evidence>
<name>A0A1M5VDG9_9BURK</name>
<dbReference type="SMART" id="SM00267">
    <property type="entry name" value="GGDEF"/>
    <property type="match status" value="1"/>
</dbReference>
<dbReference type="NCBIfam" id="TIGR00229">
    <property type="entry name" value="sensory_box"/>
    <property type="match status" value="1"/>
</dbReference>
<sequence length="601" mass="66751">MGVNLYLEHGRTTERERDRLSTQARIIAQNMELQLATANRALEGLLGDLSVWKDSYDRQTHIKYIRAIANAMPGIRSIGIIDADGTLLASNHMGNLGGDFSHREYFQASKQRPDRQTLYISAPYQSALGPDAISMTRAALGPDGEFRGVVYATLDSDYFRTLMASVLYAPDMWDAAAHADGRMFLSVPERKELAGIDLARAGSFFSRHRDSGRPITVLTGKDLTGADIQMVAQYTIQPAALKMDKPLVIAVGRHLDAVFHSWKRAALLQSGLYALLSLATLLGLHAYQRRKREFDRKEAVTNAALRISEENYRLIVENTKDAVVKLNADGLYTYINPAFSRLYGVDLDRLRGKYYWHNVVAQDRHLAHEFFEQLFSAPYTATASLRENTVDGIRYLHWTGQALADSRGEIAGIISIGRDVTQHMQLMTRLEEQAQQDHLTGLANRRHFMDMGTAELARAQRYQRPLSMLALDIDHFKKINDTHGHQAGDIVLQAFSAILLDMLRDVDIVGRMGGEEFAIMLPETEMQTALGVAQRLRAAIAAGAVTLKSGAKVSFTVSIGVVTLADDAITLDSLLDLADTALYQAKRSGRDRVCAAAMPRQ</sequence>
<evidence type="ECO:0000256" key="5">
    <source>
        <dbReference type="ARBA" id="ARBA00023136"/>
    </source>
</evidence>
<evidence type="ECO:0000259" key="6">
    <source>
        <dbReference type="PROSITE" id="PS50112"/>
    </source>
</evidence>
<keyword evidence="4" id="KW-1133">Transmembrane helix</keyword>
<dbReference type="Pfam" id="PF08448">
    <property type="entry name" value="PAS_4"/>
    <property type="match status" value="1"/>
</dbReference>
<evidence type="ECO:0000313" key="9">
    <source>
        <dbReference type="EMBL" id="SHH73270.1"/>
    </source>
</evidence>
<dbReference type="SMART" id="SM00091">
    <property type="entry name" value="PAS"/>
    <property type="match status" value="1"/>
</dbReference>
<dbReference type="Proteomes" id="UP000184226">
    <property type="component" value="Unassembled WGS sequence"/>
</dbReference>
<evidence type="ECO:0000259" key="7">
    <source>
        <dbReference type="PROSITE" id="PS50113"/>
    </source>
</evidence>
<dbReference type="Pfam" id="PF00990">
    <property type="entry name" value="GGDEF"/>
    <property type="match status" value="1"/>
</dbReference>
<dbReference type="InterPro" id="IPR000160">
    <property type="entry name" value="GGDEF_dom"/>
</dbReference>
<dbReference type="InterPro" id="IPR052163">
    <property type="entry name" value="DGC-Regulatory_Protein"/>
</dbReference>
<dbReference type="Gene3D" id="3.30.70.270">
    <property type="match status" value="1"/>
</dbReference>
<dbReference type="PROSITE" id="PS50113">
    <property type="entry name" value="PAC"/>
    <property type="match status" value="1"/>
</dbReference>
<dbReference type="InterPro" id="IPR035965">
    <property type="entry name" value="PAS-like_dom_sf"/>
</dbReference>
<feature type="domain" description="PAS" evidence="6">
    <location>
        <begin position="308"/>
        <end position="353"/>
    </location>
</feature>
<organism evidence="9 10">
    <name type="scientific">Pollutimonas bauzanensis</name>
    <dbReference type="NCBI Taxonomy" id="658167"/>
    <lineage>
        <taxon>Bacteria</taxon>
        <taxon>Pseudomonadati</taxon>
        <taxon>Pseudomonadota</taxon>
        <taxon>Betaproteobacteria</taxon>
        <taxon>Burkholderiales</taxon>
        <taxon>Alcaligenaceae</taxon>
        <taxon>Pollutimonas</taxon>
    </lineage>
</organism>
<dbReference type="InterPro" id="IPR043128">
    <property type="entry name" value="Rev_trsase/Diguanyl_cyclase"/>
</dbReference>
<keyword evidence="2" id="KW-1003">Cell membrane</keyword>
<dbReference type="SUPFAM" id="SSF55073">
    <property type="entry name" value="Nucleotide cyclase"/>
    <property type="match status" value="1"/>
</dbReference>
<evidence type="ECO:0000259" key="8">
    <source>
        <dbReference type="PROSITE" id="PS50887"/>
    </source>
</evidence>
<dbReference type="Gene3D" id="3.30.450.20">
    <property type="entry name" value="PAS domain"/>
    <property type="match status" value="2"/>
</dbReference>
<dbReference type="CDD" id="cd00130">
    <property type="entry name" value="PAS"/>
    <property type="match status" value="1"/>
</dbReference>
<keyword evidence="3" id="KW-0812">Transmembrane</keyword>
<dbReference type="PROSITE" id="PS50887">
    <property type="entry name" value="GGDEF"/>
    <property type="match status" value="1"/>
</dbReference>
<dbReference type="STRING" id="658167.SAMN04488135_104341"/>
<accession>A0A1M5VDG9</accession>
<dbReference type="EMBL" id="FQXE01000004">
    <property type="protein sequence ID" value="SHH73270.1"/>
    <property type="molecule type" value="Genomic_DNA"/>
</dbReference>
<dbReference type="AlphaFoldDB" id="A0A1M5VDG9"/>
<dbReference type="InterPro" id="IPR000014">
    <property type="entry name" value="PAS"/>
</dbReference>
<dbReference type="GO" id="GO:0005886">
    <property type="term" value="C:plasma membrane"/>
    <property type="evidence" value="ECO:0007669"/>
    <property type="project" value="UniProtKB-SubCell"/>
</dbReference>
<dbReference type="GO" id="GO:0003824">
    <property type="term" value="F:catalytic activity"/>
    <property type="evidence" value="ECO:0007669"/>
    <property type="project" value="UniProtKB-ARBA"/>
</dbReference>